<keyword evidence="3" id="KW-1185">Reference proteome</keyword>
<evidence type="ECO:0000313" key="3">
    <source>
        <dbReference type="Proteomes" id="UP000198769"/>
    </source>
</evidence>
<evidence type="ECO:0008006" key="4">
    <source>
        <dbReference type="Google" id="ProtNLM"/>
    </source>
</evidence>
<dbReference type="RefSeq" id="WP_090025092.1">
    <property type="nucleotide sequence ID" value="NZ_FOVD01000004.1"/>
</dbReference>
<dbReference type="EMBL" id="FOVD01000004">
    <property type="protein sequence ID" value="SFN48306.1"/>
    <property type="molecule type" value="Genomic_DNA"/>
</dbReference>
<proteinExistence type="predicted"/>
<reference evidence="3" key="1">
    <citation type="submission" date="2016-10" db="EMBL/GenBank/DDBJ databases">
        <authorList>
            <person name="Varghese N."/>
            <person name="Submissions S."/>
        </authorList>
    </citation>
    <scope>NUCLEOTIDE SEQUENCE [LARGE SCALE GENOMIC DNA]</scope>
    <source>
        <strain evidence="3">DSM 25575</strain>
    </source>
</reference>
<dbReference type="OrthoDB" id="1426214at2"/>
<evidence type="ECO:0000256" key="1">
    <source>
        <dbReference type="SAM" id="SignalP"/>
    </source>
</evidence>
<feature type="signal peptide" evidence="1">
    <location>
        <begin position="1"/>
        <end position="18"/>
    </location>
</feature>
<organism evidence="2 3">
    <name type="scientific">Chryseobacterium oleae</name>
    <dbReference type="NCBI Taxonomy" id="491207"/>
    <lineage>
        <taxon>Bacteria</taxon>
        <taxon>Pseudomonadati</taxon>
        <taxon>Bacteroidota</taxon>
        <taxon>Flavobacteriia</taxon>
        <taxon>Flavobacteriales</taxon>
        <taxon>Weeksellaceae</taxon>
        <taxon>Chryseobacterium group</taxon>
        <taxon>Chryseobacterium</taxon>
    </lineage>
</organism>
<dbReference type="PROSITE" id="PS51257">
    <property type="entry name" value="PROKAR_LIPOPROTEIN"/>
    <property type="match status" value="1"/>
</dbReference>
<sequence length="257" mass="27644">MKTFKYLFIALFSATAFSCTNEEIHYEDDPYLNFITASSQELVDQGSGSKIVELQYGTLVKVPSAEVSLVVDPTSQLKEGVDFQFMGPSNPSGNFDGKISIKLLETGASPEGKNAVFRLTSPTIQNGVITPVHTMTVALKCPLAYFLAGNFKATMPFFGGTYDAVIAAGPDANTLLLKDYYANGYDIKLTYNPSTGAITIPTQQTGYMHPTYGMVSIRQVAATASTVNFCTRKVVLSYQPFVAAGSFAAVIDNIVGN</sequence>
<dbReference type="Proteomes" id="UP000198769">
    <property type="component" value="Unassembled WGS sequence"/>
</dbReference>
<feature type="chain" id="PRO_5011607233" description="DUF1735 domain-containing protein" evidence="1">
    <location>
        <begin position="19"/>
        <end position="257"/>
    </location>
</feature>
<keyword evidence="1" id="KW-0732">Signal</keyword>
<dbReference type="AlphaFoldDB" id="A0A1I4ZDG4"/>
<protein>
    <recommendedName>
        <fullName evidence="4">DUF1735 domain-containing protein</fullName>
    </recommendedName>
</protein>
<name>A0A1I4ZDG4_CHROL</name>
<gene>
    <name evidence="2" type="ORF">SAMN05421594_2912</name>
</gene>
<evidence type="ECO:0000313" key="2">
    <source>
        <dbReference type="EMBL" id="SFN48306.1"/>
    </source>
</evidence>
<accession>A0A1I4ZDG4</accession>